<protein>
    <submittedName>
        <fullName evidence="1">Uncharacterized protein</fullName>
    </submittedName>
</protein>
<dbReference type="AlphaFoldDB" id="A0A4Z0MUB4"/>
<dbReference type="OrthoDB" id="983097at2"/>
<dbReference type="RefSeq" id="WP_135529003.1">
    <property type="nucleotide sequence ID" value="NZ_SRKZ01000001.1"/>
</dbReference>
<reference evidence="1 2" key="1">
    <citation type="submission" date="2019-04" db="EMBL/GenBank/DDBJ databases">
        <authorList>
            <person name="Feng G."/>
            <person name="Zhang J."/>
            <person name="Zhu H."/>
        </authorList>
    </citation>
    <scope>NUCLEOTIDE SEQUENCE [LARGE SCALE GENOMIC DNA]</scope>
    <source>
        <strain evidence="1 2">JCM 19491</strain>
    </source>
</reference>
<evidence type="ECO:0000313" key="2">
    <source>
        <dbReference type="Proteomes" id="UP000298284"/>
    </source>
</evidence>
<proteinExistence type="predicted"/>
<organism evidence="1 2">
    <name type="scientific">Hymenobacter wooponensis</name>
    <dbReference type="NCBI Taxonomy" id="1525360"/>
    <lineage>
        <taxon>Bacteria</taxon>
        <taxon>Pseudomonadati</taxon>
        <taxon>Bacteroidota</taxon>
        <taxon>Cytophagia</taxon>
        <taxon>Cytophagales</taxon>
        <taxon>Hymenobacteraceae</taxon>
        <taxon>Hymenobacter</taxon>
    </lineage>
</organism>
<dbReference type="Proteomes" id="UP000298284">
    <property type="component" value="Unassembled WGS sequence"/>
</dbReference>
<dbReference type="EMBL" id="SRKZ01000001">
    <property type="protein sequence ID" value="TGD82847.1"/>
    <property type="molecule type" value="Genomic_DNA"/>
</dbReference>
<name>A0A4Z0MUB4_9BACT</name>
<sequence>MPSKTTPAQRVAELLRELSTRRRVYPHWIDKHRKDAKTGISPEDAAHRIAAIEELIEDMYTLYPSLRPVVQASLFEIPPVHKNPPRPERP</sequence>
<gene>
    <name evidence="1" type="ORF">EU557_03445</name>
</gene>
<accession>A0A4Z0MUB4</accession>
<keyword evidence="2" id="KW-1185">Reference proteome</keyword>
<comment type="caution">
    <text evidence="1">The sequence shown here is derived from an EMBL/GenBank/DDBJ whole genome shotgun (WGS) entry which is preliminary data.</text>
</comment>
<evidence type="ECO:0000313" key="1">
    <source>
        <dbReference type="EMBL" id="TGD82847.1"/>
    </source>
</evidence>